<dbReference type="SMART" id="SM01080">
    <property type="entry name" value="CHASE2"/>
    <property type="match status" value="1"/>
</dbReference>
<dbReference type="InterPro" id="IPR050697">
    <property type="entry name" value="Adenylyl/Guanylyl_Cyclase_3/4"/>
</dbReference>
<keyword evidence="1" id="KW-1133">Transmembrane helix</keyword>
<feature type="transmembrane region" description="Helical" evidence="1">
    <location>
        <begin position="411"/>
        <end position="430"/>
    </location>
</feature>
<dbReference type="Pfam" id="PF05226">
    <property type="entry name" value="CHASE2"/>
    <property type="match status" value="1"/>
</dbReference>
<evidence type="ECO:0000313" key="3">
    <source>
        <dbReference type="EMBL" id="GAA5079207.1"/>
    </source>
</evidence>
<evidence type="ECO:0000313" key="4">
    <source>
        <dbReference type="Proteomes" id="UP001499910"/>
    </source>
</evidence>
<dbReference type="SUPFAM" id="SSF55073">
    <property type="entry name" value="Nucleotide cyclase"/>
    <property type="match status" value="1"/>
</dbReference>
<dbReference type="InterPro" id="IPR001054">
    <property type="entry name" value="A/G_cyclase"/>
</dbReference>
<dbReference type="Pfam" id="PF00211">
    <property type="entry name" value="Guanylate_cyc"/>
    <property type="match status" value="1"/>
</dbReference>
<dbReference type="SMART" id="SM00044">
    <property type="entry name" value="CYCc"/>
    <property type="match status" value="1"/>
</dbReference>
<evidence type="ECO:0000256" key="1">
    <source>
        <dbReference type="SAM" id="Phobius"/>
    </source>
</evidence>
<reference evidence="4" key="1">
    <citation type="journal article" date="2019" name="Int. J. Syst. Evol. Microbiol.">
        <title>The Global Catalogue of Microorganisms (GCM) 10K type strain sequencing project: providing services to taxonomists for standard genome sequencing and annotation.</title>
        <authorList>
            <consortium name="The Broad Institute Genomics Platform"/>
            <consortium name="The Broad Institute Genome Sequencing Center for Infectious Disease"/>
            <person name="Wu L."/>
            <person name="Ma J."/>
        </authorList>
    </citation>
    <scope>NUCLEOTIDE SEQUENCE [LARGE SCALE GENOMIC DNA]</scope>
    <source>
        <strain evidence="4">JCM 18015</strain>
    </source>
</reference>
<dbReference type="Gene3D" id="3.30.70.1230">
    <property type="entry name" value="Nucleotide cyclase"/>
    <property type="match status" value="1"/>
</dbReference>
<sequence length="734" mass="76953">MRRATLLLGLGLTALMLLLAAVSPLILDRARDAVFDGYQRASPRAYDPQAPVHIVDIDEAALDLYGQWPWPRSYMAALTDRLFEHGAAAVGFDVLFPEPDRTSPERIAESWGRFAEGIPPILPDLGLAPHDDRFAAAIAGRPVVLSIAGAVDGGLPAAKAGVAVTGEVPPGLASYPAAVENLPALTEAATGLGMVSLGRNEDGITRSVPMVTRVGEALIPSLSAELLRVAQGAGGHILRTTEASGEVSGGTVAATEMRTGALIYPVEADGRFRIHFAGRQAERVTPAAELLEAEGLDPDLQARLAGRIVLVGSSAQGLFDIRTTPLDGQIAGVTLHAEIIEQIVSGRFLTRPDWMFGLEIVVIVLIGAALTLLQLREHAVAGLFAAMGLAAAAILGGLWSFSAGYLFNPVLPVLTAAAVYVPGTTLGFMAKERARRTIRSRFAYFLPPELIGRIEANPEAALTPEGAERDLSVMFVDMRGFSTVTEGMDPARVVTLVNTYLSAVAEALVDRGATIDKFMGDAVMAFWNAPIAREDHAEAALGAIFAVEEAAAKANAALRSEGLPPVSVGIGVNTGPASVGLMGSRDRLSYTCIGDSVTLAARLEGLTRQYGVAACVGPDTAAAAGQGAAAGLVAIPLDLIAVKGFANAVEVSTILPEGSAEVEAFARTLQEARGDYLARNWARAEESFAALAEMQVAFCDTTLLARLYLDRIEGFYRAAPPPGWAGEAVATVKR</sequence>
<proteinExistence type="predicted"/>
<organism evidence="3 4">
    <name type="scientific">[Roseibacterium] beibuensis</name>
    <dbReference type="NCBI Taxonomy" id="1193142"/>
    <lineage>
        <taxon>Bacteria</taxon>
        <taxon>Pseudomonadati</taxon>
        <taxon>Pseudomonadota</taxon>
        <taxon>Alphaproteobacteria</taxon>
        <taxon>Rhodobacterales</taxon>
        <taxon>Roseobacteraceae</taxon>
        <taxon>Roseicyclus</taxon>
    </lineage>
</organism>
<dbReference type="PROSITE" id="PS50125">
    <property type="entry name" value="GUANYLATE_CYCLASE_2"/>
    <property type="match status" value="1"/>
</dbReference>
<comment type="caution">
    <text evidence="3">The sequence shown here is derived from an EMBL/GenBank/DDBJ whole genome shotgun (WGS) entry which is preliminary data.</text>
</comment>
<keyword evidence="4" id="KW-1185">Reference proteome</keyword>
<dbReference type="Proteomes" id="UP001499910">
    <property type="component" value="Unassembled WGS sequence"/>
</dbReference>
<dbReference type="InterPro" id="IPR007890">
    <property type="entry name" value="CHASE2"/>
</dbReference>
<dbReference type="EMBL" id="BAABHW010000005">
    <property type="protein sequence ID" value="GAA5079207.1"/>
    <property type="molecule type" value="Genomic_DNA"/>
</dbReference>
<dbReference type="InterPro" id="IPR029787">
    <property type="entry name" value="Nucleotide_cyclase"/>
</dbReference>
<keyword evidence="1" id="KW-0472">Membrane</keyword>
<accession>A0ABP9LIE1</accession>
<evidence type="ECO:0000259" key="2">
    <source>
        <dbReference type="PROSITE" id="PS50125"/>
    </source>
</evidence>
<dbReference type="CDD" id="cd07302">
    <property type="entry name" value="CHD"/>
    <property type="match status" value="1"/>
</dbReference>
<feature type="domain" description="Guanylate cyclase" evidence="2">
    <location>
        <begin position="472"/>
        <end position="604"/>
    </location>
</feature>
<keyword evidence="1" id="KW-0812">Transmembrane</keyword>
<name>A0ABP9LIE1_9RHOB</name>
<gene>
    <name evidence="3" type="primary">cyaD2</name>
    <name evidence="3" type="ORF">GCM10023209_31170</name>
</gene>
<feature type="transmembrane region" description="Helical" evidence="1">
    <location>
        <begin position="354"/>
        <end position="373"/>
    </location>
</feature>
<dbReference type="RefSeq" id="WP_259552415.1">
    <property type="nucleotide sequence ID" value="NZ_BAABHW010000005.1"/>
</dbReference>
<dbReference type="PANTHER" id="PTHR43081">
    <property type="entry name" value="ADENYLATE CYCLASE, TERMINAL-DIFFERENTIATION SPECIFIC-RELATED"/>
    <property type="match status" value="1"/>
</dbReference>
<dbReference type="PANTHER" id="PTHR43081:SF1">
    <property type="entry name" value="ADENYLATE CYCLASE, TERMINAL-DIFFERENTIATION SPECIFIC"/>
    <property type="match status" value="1"/>
</dbReference>
<protein>
    <submittedName>
        <fullName evidence="3">Adenylate cyclase CyaD2</fullName>
    </submittedName>
</protein>
<feature type="transmembrane region" description="Helical" evidence="1">
    <location>
        <begin position="380"/>
        <end position="399"/>
    </location>
</feature>